<evidence type="ECO:0000256" key="1">
    <source>
        <dbReference type="ARBA" id="ARBA00004828"/>
    </source>
</evidence>
<dbReference type="UniPathway" id="UPA00068">
    <property type="reaction ID" value="UER00107"/>
</dbReference>
<dbReference type="Proteomes" id="UP000004095">
    <property type="component" value="Unassembled WGS sequence"/>
</dbReference>
<dbReference type="InterPro" id="IPR004662">
    <property type="entry name" value="AcgluKinase_fam"/>
</dbReference>
<comment type="pathway">
    <text evidence="1 9">Amino-acid biosynthesis; L-arginine biosynthesis; N(2)-acetyl-L-ornithine from L-glutamate: step 2/4.</text>
</comment>
<dbReference type="OrthoDB" id="9803155at2"/>
<accession>A1ZXA9</accession>
<protein>
    <recommendedName>
        <fullName evidence="9">Acetylglutamate kinase</fullName>
        <ecNumber evidence="9">2.7.2.8</ecNumber>
    </recommendedName>
    <alternativeName>
        <fullName evidence="9">N-acetyl-L-glutamate 5-phosphotransferase</fullName>
    </alternativeName>
    <alternativeName>
        <fullName evidence="9">NAG kinase</fullName>
        <shortName evidence="9">NAGK</shortName>
    </alternativeName>
</protein>
<dbReference type="eggNOG" id="COG0548">
    <property type="taxonomic scope" value="Bacteria"/>
</dbReference>
<dbReference type="GO" id="GO:0003991">
    <property type="term" value="F:acetylglutamate kinase activity"/>
    <property type="evidence" value="ECO:0007669"/>
    <property type="project" value="UniProtKB-UniRule"/>
</dbReference>
<keyword evidence="5 9" id="KW-0547">Nucleotide-binding</keyword>
<dbReference type="InterPro" id="IPR036393">
    <property type="entry name" value="AceGlu_kinase-like_sf"/>
</dbReference>
<keyword evidence="7 9" id="KW-0067">ATP-binding</keyword>
<dbReference type="EMBL" id="AAWS01000057">
    <property type="protein sequence ID" value="EAY24983.1"/>
    <property type="molecule type" value="Genomic_DNA"/>
</dbReference>
<dbReference type="GO" id="GO:0005524">
    <property type="term" value="F:ATP binding"/>
    <property type="evidence" value="ECO:0007669"/>
    <property type="project" value="UniProtKB-UniRule"/>
</dbReference>
<proteinExistence type="inferred from homology"/>
<reference evidence="11 12" key="1">
    <citation type="submission" date="2007-01" db="EMBL/GenBank/DDBJ databases">
        <authorList>
            <person name="Haygood M."/>
            <person name="Podell S."/>
            <person name="Anderson C."/>
            <person name="Hopkinson B."/>
            <person name="Roe K."/>
            <person name="Barbeau K."/>
            <person name="Gaasterland T."/>
            <person name="Ferriera S."/>
            <person name="Johnson J."/>
            <person name="Kravitz S."/>
            <person name="Beeson K."/>
            <person name="Sutton G."/>
            <person name="Rogers Y.-H."/>
            <person name="Friedman R."/>
            <person name="Frazier M."/>
            <person name="Venter J.C."/>
        </authorList>
    </citation>
    <scope>NUCLEOTIDE SEQUENCE [LARGE SCALE GENOMIC DNA]</scope>
    <source>
        <strain evidence="11 12">ATCC 23134</strain>
    </source>
</reference>
<dbReference type="PIRSF" id="PIRSF000728">
    <property type="entry name" value="NAGK"/>
    <property type="match status" value="1"/>
</dbReference>
<dbReference type="GO" id="GO:0042450">
    <property type="term" value="P:L-arginine biosynthetic process via ornithine"/>
    <property type="evidence" value="ECO:0007669"/>
    <property type="project" value="UniProtKB-UniRule"/>
</dbReference>
<dbReference type="Gene3D" id="3.40.1160.10">
    <property type="entry name" value="Acetylglutamate kinase-like"/>
    <property type="match status" value="1"/>
</dbReference>
<evidence type="ECO:0000256" key="6">
    <source>
        <dbReference type="ARBA" id="ARBA00022777"/>
    </source>
</evidence>
<dbReference type="AlphaFoldDB" id="A1ZXA9"/>
<keyword evidence="9" id="KW-0963">Cytoplasm</keyword>
<dbReference type="CDD" id="cd04238">
    <property type="entry name" value="AAK_NAGK-like"/>
    <property type="match status" value="1"/>
</dbReference>
<evidence type="ECO:0000313" key="12">
    <source>
        <dbReference type="Proteomes" id="UP000004095"/>
    </source>
</evidence>
<evidence type="ECO:0000256" key="7">
    <source>
        <dbReference type="ARBA" id="ARBA00022840"/>
    </source>
</evidence>
<dbReference type="Pfam" id="PF00696">
    <property type="entry name" value="AA_kinase"/>
    <property type="match status" value="1"/>
</dbReference>
<keyword evidence="12" id="KW-1185">Reference proteome</keyword>
<keyword evidence="4 9" id="KW-0808">Transferase</keyword>
<dbReference type="HAMAP" id="MF_00082">
    <property type="entry name" value="ArgB"/>
    <property type="match status" value="1"/>
</dbReference>
<evidence type="ECO:0000256" key="2">
    <source>
        <dbReference type="ARBA" id="ARBA00022571"/>
    </source>
</evidence>
<feature type="binding site" evidence="9">
    <location>
        <begin position="40"/>
        <end position="41"/>
    </location>
    <ligand>
        <name>substrate</name>
    </ligand>
</feature>
<evidence type="ECO:0000313" key="11">
    <source>
        <dbReference type="EMBL" id="EAY24983.1"/>
    </source>
</evidence>
<evidence type="ECO:0000256" key="9">
    <source>
        <dbReference type="HAMAP-Rule" id="MF_00082"/>
    </source>
</evidence>
<comment type="similarity">
    <text evidence="9">Belongs to the acetylglutamate kinase family. ArgB subfamily.</text>
</comment>
<comment type="subcellular location">
    <subcellularLocation>
        <location evidence="9">Cytoplasm</location>
    </subcellularLocation>
</comment>
<keyword evidence="6 9" id="KW-0418">Kinase</keyword>
<dbReference type="GO" id="GO:0005737">
    <property type="term" value="C:cytoplasm"/>
    <property type="evidence" value="ECO:0007669"/>
    <property type="project" value="UniProtKB-SubCell"/>
</dbReference>
<dbReference type="SUPFAM" id="SSF53633">
    <property type="entry name" value="Carbamate kinase-like"/>
    <property type="match status" value="1"/>
</dbReference>
<evidence type="ECO:0000256" key="4">
    <source>
        <dbReference type="ARBA" id="ARBA00022679"/>
    </source>
</evidence>
<evidence type="ECO:0000256" key="5">
    <source>
        <dbReference type="ARBA" id="ARBA00022741"/>
    </source>
</evidence>
<feature type="site" description="Transition state stabilizer" evidence="9">
    <location>
        <position position="8"/>
    </location>
</feature>
<feature type="domain" description="Aspartate/glutamate/uridylate kinase" evidence="10">
    <location>
        <begin position="3"/>
        <end position="240"/>
    </location>
</feature>
<feature type="site" description="Transition state stabilizer" evidence="9">
    <location>
        <position position="223"/>
    </location>
</feature>
<keyword evidence="3 9" id="KW-0028">Amino-acid biosynthesis</keyword>
<evidence type="ECO:0000259" key="10">
    <source>
        <dbReference type="Pfam" id="PF00696"/>
    </source>
</evidence>
<keyword evidence="2 9" id="KW-0055">Arginine biosynthesis</keyword>
<dbReference type="PANTHER" id="PTHR23342">
    <property type="entry name" value="N-ACETYLGLUTAMATE SYNTHASE"/>
    <property type="match status" value="1"/>
</dbReference>
<dbReference type="EC" id="2.7.2.8" evidence="9"/>
<sequence length="258" mass="27674">MEKLTIVKVGGGILDEPTQLDALILHFAQINGHKILVHGGGKVATQTAKRLGVETQMVDGRRLTSTEMLEVVVMVYGGLVNKRVVAKLQAKQCNAAGFTGADANIILAEKRPIKTIDYGWVGDVKEVNTEVLKGLLSQGIVPVIAPLTHDKQGNLYNTNADTMASVLATALSSLYQVRLWYCFEKPGVLANAQDDNSVIEHLSTQLYQTYQQSGVITDGMLPKLDNGFAALRQGAQEVIIGTTTALGADAFAGTRLVL</sequence>
<dbReference type="PANTHER" id="PTHR23342:SF0">
    <property type="entry name" value="N-ACETYLGLUTAMATE SYNTHASE, MITOCHONDRIAL"/>
    <property type="match status" value="1"/>
</dbReference>
<gene>
    <name evidence="9" type="primary">argB</name>
    <name evidence="11" type="ORF">M23134_03697</name>
</gene>
<dbReference type="RefSeq" id="WP_002703740.1">
    <property type="nucleotide sequence ID" value="NZ_AAWS01000057.1"/>
</dbReference>
<dbReference type="InterPro" id="IPR001048">
    <property type="entry name" value="Asp/Glu/Uridylate_kinase"/>
</dbReference>
<comment type="caution">
    <text evidence="11">The sequence shown here is derived from an EMBL/GenBank/DDBJ whole genome shotgun (WGS) entry which is preliminary data.</text>
</comment>
<organism evidence="11 12">
    <name type="scientific">Microscilla marina ATCC 23134</name>
    <dbReference type="NCBI Taxonomy" id="313606"/>
    <lineage>
        <taxon>Bacteria</taxon>
        <taxon>Pseudomonadati</taxon>
        <taxon>Bacteroidota</taxon>
        <taxon>Cytophagia</taxon>
        <taxon>Cytophagales</taxon>
        <taxon>Microscillaceae</taxon>
        <taxon>Microscilla</taxon>
    </lineage>
</organism>
<name>A1ZXA9_MICM2</name>
<comment type="catalytic activity">
    <reaction evidence="8 9">
        <text>N-acetyl-L-glutamate + ATP = N-acetyl-L-glutamyl 5-phosphate + ADP</text>
        <dbReference type="Rhea" id="RHEA:14629"/>
        <dbReference type="ChEBI" id="CHEBI:30616"/>
        <dbReference type="ChEBI" id="CHEBI:44337"/>
        <dbReference type="ChEBI" id="CHEBI:57936"/>
        <dbReference type="ChEBI" id="CHEBI:456216"/>
        <dbReference type="EC" id="2.7.2.8"/>
    </reaction>
</comment>
<feature type="binding site" evidence="9">
    <location>
        <position position="157"/>
    </location>
    <ligand>
        <name>substrate</name>
    </ligand>
</feature>
<feature type="binding site" evidence="9">
    <location>
        <position position="62"/>
    </location>
    <ligand>
        <name>substrate</name>
    </ligand>
</feature>
<dbReference type="InterPro" id="IPR037528">
    <property type="entry name" value="ArgB"/>
</dbReference>
<comment type="function">
    <text evidence="9">Catalyzes the ATP-dependent phosphorylation of N-acetyl-L-glutamate.</text>
</comment>
<dbReference type="NCBIfam" id="TIGR00761">
    <property type="entry name" value="argB"/>
    <property type="match status" value="1"/>
</dbReference>
<evidence type="ECO:0000256" key="8">
    <source>
        <dbReference type="ARBA" id="ARBA00048141"/>
    </source>
</evidence>
<evidence type="ECO:0000256" key="3">
    <source>
        <dbReference type="ARBA" id="ARBA00022605"/>
    </source>
</evidence>